<dbReference type="Gene3D" id="3.20.20.80">
    <property type="entry name" value="Glycosidases"/>
    <property type="match status" value="1"/>
</dbReference>
<dbReference type="InterPro" id="IPR002053">
    <property type="entry name" value="Glyco_hydro_25"/>
</dbReference>
<evidence type="ECO:0000256" key="2">
    <source>
        <dbReference type="ARBA" id="ARBA00022801"/>
    </source>
</evidence>
<dbReference type="PANTHER" id="PTHR34135">
    <property type="entry name" value="LYSOZYME"/>
    <property type="match status" value="1"/>
</dbReference>
<evidence type="ECO:0000256" key="4">
    <source>
        <dbReference type="SAM" id="MobiDB-lite"/>
    </source>
</evidence>
<name>A0A8T4IZZ5_9ACTN</name>
<dbReference type="InterPro" id="IPR017853">
    <property type="entry name" value="GH"/>
</dbReference>
<dbReference type="GO" id="GO:0003796">
    <property type="term" value="F:lysozyme activity"/>
    <property type="evidence" value="ECO:0007669"/>
    <property type="project" value="InterPro"/>
</dbReference>
<dbReference type="Proteomes" id="UP000675554">
    <property type="component" value="Unassembled WGS sequence"/>
</dbReference>
<keyword evidence="3" id="KW-0326">Glycosidase</keyword>
<dbReference type="GO" id="GO:0009253">
    <property type="term" value="P:peptidoglycan catabolic process"/>
    <property type="evidence" value="ECO:0007669"/>
    <property type="project" value="InterPro"/>
</dbReference>
<protein>
    <submittedName>
        <fullName evidence="5">Glycoside hydrolase family 25 protein</fullName>
    </submittedName>
</protein>
<keyword evidence="2 5" id="KW-0378">Hydrolase</keyword>
<keyword evidence="6" id="KW-1185">Reference proteome</keyword>
<dbReference type="GO" id="GO:0016998">
    <property type="term" value="P:cell wall macromolecule catabolic process"/>
    <property type="evidence" value="ECO:0007669"/>
    <property type="project" value="InterPro"/>
</dbReference>
<feature type="region of interest" description="Disordered" evidence="4">
    <location>
        <begin position="212"/>
        <end position="231"/>
    </location>
</feature>
<gene>
    <name evidence="5" type="ORF">KDA82_30960</name>
</gene>
<reference evidence="5" key="1">
    <citation type="submission" date="2021-04" db="EMBL/GenBank/DDBJ databases">
        <title>Sequencing of actinobacteria type strains.</title>
        <authorList>
            <person name="Nguyen G.-S."/>
            <person name="Wentzel A."/>
        </authorList>
    </citation>
    <scope>NUCLEOTIDE SEQUENCE</scope>
    <source>
        <strain evidence="5">DSM 42095</strain>
    </source>
</reference>
<dbReference type="GO" id="GO:0016052">
    <property type="term" value="P:carbohydrate catabolic process"/>
    <property type="evidence" value="ECO:0007669"/>
    <property type="project" value="TreeGrafter"/>
</dbReference>
<dbReference type="Pfam" id="PF01183">
    <property type="entry name" value="Glyco_hydro_25"/>
    <property type="match status" value="1"/>
</dbReference>
<evidence type="ECO:0000256" key="1">
    <source>
        <dbReference type="ARBA" id="ARBA00010646"/>
    </source>
</evidence>
<dbReference type="PROSITE" id="PS51904">
    <property type="entry name" value="GLYCOSYL_HYDROL_F25_2"/>
    <property type="match status" value="1"/>
</dbReference>
<organism evidence="5 6">
    <name type="scientific">Streptomyces daliensis</name>
    <dbReference type="NCBI Taxonomy" id="299421"/>
    <lineage>
        <taxon>Bacteria</taxon>
        <taxon>Bacillati</taxon>
        <taxon>Actinomycetota</taxon>
        <taxon>Actinomycetes</taxon>
        <taxon>Kitasatosporales</taxon>
        <taxon>Streptomycetaceae</taxon>
        <taxon>Streptomyces</taxon>
    </lineage>
</organism>
<dbReference type="CDD" id="cd00599">
    <property type="entry name" value="GH25_muramidase"/>
    <property type="match status" value="1"/>
</dbReference>
<evidence type="ECO:0000313" key="6">
    <source>
        <dbReference type="Proteomes" id="UP000675554"/>
    </source>
</evidence>
<accession>A0A8T4IZZ5</accession>
<dbReference type="PANTHER" id="PTHR34135:SF2">
    <property type="entry name" value="LYSOZYME"/>
    <property type="match status" value="1"/>
</dbReference>
<comment type="caution">
    <text evidence="5">The sequence shown here is derived from an EMBL/GenBank/DDBJ whole genome shotgun (WGS) entry which is preliminary data.</text>
</comment>
<dbReference type="SUPFAM" id="SSF51445">
    <property type="entry name" value="(Trans)glycosidases"/>
    <property type="match status" value="1"/>
</dbReference>
<sequence length="231" mass="25753">MFTHGTGGCVPGIGPVSRRGHPHGHDRKKWFAVIKGVDVASYQSENYSTKGLDFVFIKITEGRSYTNPKWVAQRKTARDAGLVTGFYHFGRSGSIKGQADYFLSKINLVAGDMLVLDWEDSAVTNSEKDTWIKYVQEKAPGHKVLLYCNVNFWLNHDTTSFAGDGLWIAHYNGKPGKPGIKHPWRFHQYTSSPIDTNLGDFASRAALREWAGGTGSTTEDRRQVEEELAEG</sequence>
<evidence type="ECO:0000256" key="3">
    <source>
        <dbReference type="ARBA" id="ARBA00023295"/>
    </source>
</evidence>
<dbReference type="SMART" id="SM00641">
    <property type="entry name" value="Glyco_25"/>
    <property type="match status" value="1"/>
</dbReference>
<dbReference type="EMBL" id="JAGSMN010000894">
    <property type="protein sequence ID" value="MBR7677335.1"/>
    <property type="molecule type" value="Genomic_DNA"/>
</dbReference>
<dbReference type="InterPro" id="IPR018077">
    <property type="entry name" value="Glyco_hydro_fam25_subgr"/>
</dbReference>
<comment type="similarity">
    <text evidence="1">Belongs to the glycosyl hydrolase 25 family.</text>
</comment>
<evidence type="ECO:0000313" key="5">
    <source>
        <dbReference type="EMBL" id="MBR7677335.1"/>
    </source>
</evidence>
<proteinExistence type="inferred from homology"/>
<dbReference type="AlphaFoldDB" id="A0A8T4IZZ5"/>